<sequence>MGVAESVRVAAAAAGVFVTLAVVLITVAVVNSCAAPTAEEDPGASELLSHLSLLYKGTYVIYGNGRRSERDLPVCAFPGEACNLAHKRFWLTPITERLCRCPDRSECPLHFNGLNDTHSQHVSNRAQLKFCGNVMEELSDCKAGELALKVRQVERHDQPFPSTSSVNQGADVHSELQCRCPWPHRWTLAETRIPAPSETIFMYTCDELPKCKAGDECGRIRADTLESYYSCSCPENHLCLFRDPQSTHSTRQLHFQGKAYKATCTPNLGHVERGRMG</sequence>
<gene>
    <name evidence="2" type="ORF">C7M84_015167</name>
</gene>
<reference evidence="2 3" key="1">
    <citation type="submission" date="2018-04" db="EMBL/GenBank/DDBJ databases">
        <authorList>
            <person name="Zhang X."/>
            <person name="Yuan J."/>
            <person name="Li F."/>
            <person name="Xiang J."/>
        </authorList>
    </citation>
    <scope>NUCLEOTIDE SEQUENCE [LARGE SCALE GENOMIC DNA]</scope>
    <source>
        <tissue evidence="2">Muscle</tissue>
    </source>
</reference>
<evidence type="ECO:0000256" key="1">
    <source>
        <dbReference type="SAM" id="Phobius"/>
    </source>
</evidence>
<keyword evidence="1" id="KW-0472">Membrane</keyword>
<reference evidence="2 3" key="2">
    <citation type="submission" date="2019-01" db="EMBL/GenBank/DDBJ databases">
        <title>The decoding of complex shrimp genome reveals the adaptation for benthos swimmer, frequently molting mechanism and breeding impact on genome.</title>
        <authorList>
            <person name="Sun Y."/>
            <person name="Gao Y."/>
            <person name="Yu Y."/>
        </authorList>
    </citation>
    <scope>NUCLEOTIDE SEQUENCE [LARGE SCALE GENOMIC DNA]</scope>
    <source>
        <tissue evidence="2">Muscle</tissue>
    </source>
</reference>
<feature type="transmembrane region" description="Helical" evidence="1">
    <location>
        <begin position="7"/>
        <end position="30"/>
    </location>
</feature>
<protein>
    <submittedName>
        <fullName evidence="2">Uncharacterized protein</fullName>
    </submittedName>
</protein>
<dbReference type="Gene3D" id="2.20.20.160">
    <property type="match status" value="1"/>
</dbReference>
<keyword evidence="1" id="KW-0812">Transmembrane</keyword>
<accession>A0A3R7PHM1</accession>
<dbReference type="AlphaFoldDB" id="A0A3R7PHM1"/>
<comment type="caution">
    <text evidence="2">The sequence shown here is derived from an EMBL/GenBank/DDBJ whole genome shotgun (WGS) entry which is preliminary data.</text>
</comment>
<keyword evidence="1" id="KW-1133">Transmembrane helix</keyword>
<name>A0A3R7PHM1_PENVA</name>
<dbReference type="EMBL" id="QCYY01002887">
    <property type="protein sequence ID" value="ROT66779.1"/>
    <property type="molecule type" value="Genomic_DNA"/>
</dbReference>
<proteinExistence type="predicted"/>
<dbReference type="Proteomes" id="UP000283509">
    <property type="component" value="Unassembled WGS sequence"/>
</dbReference>
<organism evidence="2 3">
    <name type="scientific">Penaeus vannamei</name>
    <name type="common">Whiteleg shrimp</name>
    <name type="synonym">Litopenaeus vannamei</name>
    <dbReference type="NCBI Taxonomy" id="6689"/>
    <lineage>
        <taxon>Eukaryota</taxon>
        <taxon>Metazoa</taxon>
        <taxon>Ecdysozoa</taxon>
        <taxon>Arthropoda</taxon>
        <taxon>Crustacea</taxon>
        <taxon>Multicrustacea</taxon>
        <taxon>Malacostraca</taxon>
        <taxon>Eumalacostraca</taxon>
        <taxon>Eucarida</taxon>
        <taxon>Decapoda</taxon>
        <taxon>Dendrobranchiata</taxon>
        <taxon>Penaeoidea</taxon>
        <taxon>Penaeidae</taxon>
        <taxon>Penaeus</taxon>
    </lineage>
</organism>
<dbReference type="OrthoDB" id="121932at2759"/>
<evidence type="ECO:0000313" key="3">
    <source>
        <dbReference type="Proteomes" id="UP000283509"/>
    </source>
</evidence>
<evidence type="ECO:0000313" key="2">
    <source>
        <dbReference type="EMBL" id="ROT66779.1"/>
    </source>
</evidence>
<keyword evidence="3" id="KW-1185">Reference proteome</keyword>